<organism evidence="1">
    <name type="scientific">Timema californicum</name>
    <name type="common">California timema</name>
    <name type="synonym">Walking stick</name>
    <dbReference type="NCBI Taxonomy" id="61474"/>
    <lineage>
        <taxon>Eukaryota</taxon>
        <taxon>Metazoa</taxon>
        <taxon>Ecdysozoa</taxon>
        <taxon>Arthropoda</taxon>
        <taxon>Hexapoda</taxon>
        <taxon>Insecta</taxon>
        <taxon>Pterygota</taxon>
        <taxon>Neoptera</taxon>
        <taxon>Polyneoptera</taxon>
        <taxon>Phasmatodea</taxon>
        <taxon>Timematodea</taxon>
        <taxon>Timematoidea</taxon>
        <taxon>Timematidae</taxon>
        <taxon>Timema</taxon>
    </lineage>
</organism>
<evidence type="ECO:0000313" key="1">
    <source>
        <dbReference type="EMBL" id="CAD7580399.1"/>
    </source>
</evidence>
<dbReference type="EMBL" id="OE199678">
    <property type="protein sequence ID" value="CAD7580399.1"/>
    <property type="molecule type" value="Genomic_DNA"/>
</dbReference>
<name>A0A7R9PEP2_TIMCA</name>
<gene>
    <name evidence="1" type="ORF">TCMB3V08_LOCUS12932</name>
</gene>
<protein>
    <submittedName>
        <fullName evidence="1">(California timema) hypothetical protein</fullName>
    </submittedName>
</protein>
<sequence>MATKQEQVKMERQMEYITNQEQVKIERQMEYTMNQEQVKIERQMEYIMDQEQVKIERQMDETQLLWYLQKYVNMVSTVCPMASLVLTDSSQLTSDSQHLDTLVKDHPVISVVPETCRCTPAGFTAECPDHDVISLLLTGECGCNCCIAYILKFLFSMFVSTLLAPRQFSHPGINNNGKSPDRYLNKTRDASMLKAPLSGSN</sequence>
<accession>A0A7R9PEP2</accession>
<dbReference type="AlphaFoldDB" id="A0A7R9PEP2"/>
<proteinExistence type="predicted"/>
<reference evidence="1" key="1">
    <citation type="submission" date="2020-11" db="EMBL/GenBank/DDBJ databases">
        <authorList>
            <person name="Tran Van P."/>
        </authorList>
    </citation>
    <scope>NUCLEOTIDE SEQUENCE</scope>
</reference>